<comment type="caution">
    <text evidence="2">The sequence shown here is derived from an EMBL/GenBank/DDBJ whole genome shotgun (WGS) entry which is preliminary data.</text>
</comment>
<name>A0AAN5CTQ2_9BILA</name>
<proteinExistence type="predicted"/>
<organism evidence="2 3">
    <name type="scientific">Pristionchus mayeri</name>
    <dbReference type="NCBI Taxonomy" id="1317129"/>
    <lineage>
        <taxon>Eukaryota</taxon>
        <taxon>Metazoa</taxon>
        <taxon>Ecdysozoa</taxon>
        <taxon>Nematoda</taxon>
        <taxon>Chromadorea</taxon>
        <taxon>Rhabditida</taxon>
        <taxon>Rhabditina</taxon>
        <taxon>Diplogasteromorpha</taxon>
        <taxon>Diplogasteroidea</taxon>
        <taxon>Neodiplogasteridae</taxon>
        <taxon>Pristionchus</taxon>
    </lineage>
</organism>
<accession>A0AAN5CTQ2</accession>
<feature type="non-terminal residue" evidence="2">
    <location>
        <position position="1"/>
    </location>
</feature>
<evidence type="ECO:0000256" key="1">
    <source>
        <dbReference type="SAM" id="MobiDB-lite"/>
    </source>
</evidence>
<dbReference type="EMBL" id="BTRK01000004">
    <property type="protein sequence ID" value="GMR50434.1"/>
    <property type="molecule type" value="Genomic_DNA"/>
</dbReference>
<feature type="region of interest" description="Disordered" evidence="1">
    <location>
        <begin position="17"/>
        <end position="40"/>
    </location>
</feature>
<dbReference type="Proteomes" id="UP001328107">
    <property type="component" value="Unassembled WGS sequence"/>
</dbReference>
<reference evidence="3" key="1">
    <citation type="submission" date="2022-10" db="EMBL/GenBank/DDBJ databases">
        <title>Genome assembly of Pristionchus species.</title>
        <authorList>
            <person name="Yoshida K."/>
            <person name="Sommer R.J."/>
        </authorList>
    </citation>
    <scope>NUCLEOTIDE SEQUENCE [LARGE SCALE GENOMIC DNA]</scope>
    <source>
        <strain evidence="3">RS5460</strain>
    </source>
</reference>
<feature type="compositionally biased region" description="Low complexity" evidence="1">
    <location>
        <begin position="26"/>
        <end position="39"/>
    </location>
</feature>
<dbReference type="AlphaFoldDB" id="A0AAN5CTQ2"/>
<protein>
    <submittedName>
        <fullName evidence="2">Uncharacterized protein</fullName>
    </submittedName>
</protein>
<keyword evidence="3" id="KW-1185">Reference proteome</keyword>
<gene>
    <name evidence="2" type="ORF">PMAYCL1PPCAC_20629</name>
</gene>
<evidence type="ECO:0000313" key="3">
    <source>
        <dbReference type="Proteomes" id="UP001328107"/>
    </source>
</evidence>
<feature type="non-terminal residue" evidence="2">
    <location>
        <position position="97"/>
    </location>
</feature>
<sequence length="97" mass="10373">PKYSVGLLSVQVYGQTRAGSSCPTRSDLPQQLPSSPTSSRVPAICQARGTKCSCPNTDNLRSPVEERREERGVEAASYNTFFPGCGPISADSSRPPK</sequence>
<evidence type="ECO:0000313" key="2">
    <source>
        <dbReference type="EMBL" id="GMR50434.1"/>
    </source>
</evidence>